<name>A0ABY8IT05_9HYPH</name>
<evidence type="ECO:0000256" key="1">
    <source>
        <dbReference type="ARBA" id="ARBA00023015"/>
    </source>
</evidence>
<evidence type="ECO:0000313" key="6">
    <source>
        <dbReference type="EMBL" id="WFS26302.1"/>
    </source>
</evidence>
<evidence type="ECO:0000313" key="7">
    <source>
        <dbReference type="Proteomes" id="UP000318939"/>
    </source>
</evidence>
<dbReference type="PANTHER" id="PTHR47506:SF1">
    <property type="entry name" value="HTH-TYPE TRANSCRIPTIONAL REGULATOR YJDC"/>
    <property type="match status" value="1"/>
</dbReference>
<evidence type="ECO:0000256" key="4">
    <source>
        <dbReference type="PROSITE-ProRule" id="PRU00335"/>
    </source>
</evidence>
<dbReference type="EMBL" id="CP117269">
    <property type="protein sequence ID" value="WFS26302.1"/>
    <property type="molecule type" value="Genomic_DNA"/>
</dbReference>
<reference evidence="6" key="1">
    <citation type="journal article" date="2019" name="Phytopathology">
        <title>A Novel Group of Rhizobium tumorigenes-Like Agrobacteria Associated with Crown Gall Disease of Rhododendron and Blueberry.</title>
        <authorList>
            <person name="Kuzmanovic N."/>
            <person name="Behrens P."/>
            <person name="Idczak E."/>
            <person name="Wagner S."/>
            <person name="Gotz M."/>
            <person name="Sproer C."/>
            <person name="Bunk B."/>
            <person name="Overmann J."/>
            <person name="Smalla K."/>
        </authorList>
    </citation>
    <scope>NUCLEOTIDE SEQUENCE</scope>
    <source>
        <strain evidence="6">Rho-6.2</strain>
    </source>
</reference>
<accession>A0ABY8IT05</accession>
<dbReference type="PANTHER" id="PTHR47506">
    <property type="entry name" value="TRANSCRIPTIONAL REGULATORY PROTEIN"/>
    <property type="match status" value="1"/>
</dbReference>
<gene>
    <name evidence="6" type="ORF">PR018_25065</name>
</gene>
<feature type="DNA-binding region" description="H-T-H motif" evidence="4">
    <location>
        <begin position="31"/>
        <end position="50"/>
    </location>
</feature>
<protein>
    <submittedName>
        <fullName evidence="6">TetR/AcrR family transcriptional regulator</fullName>
    </submittedName>
</protein>
<dbReference type="InterPro" id="IPR009057">
    <property type="entry name" value="Homeodomain-like_sf"/>
</dbReference>
<keyword evidence="6" id="KW-0614">Plasmid</keyword>
<dbReference type="SUPFAM" id="SSF46689">
    <property type="entry name" value="Homeodomain-like"/>
    <property type="match status" value="1"/>
</dbReference>
<feature type="domain" description="HTH tetR-type" evidence="5">
    <location>
        <begin position="8"/>
        <end position="68"/>
    </location>
</feature>
<evidence type="ECO:0000259" key="5">
    <source>
        <dbReference type="PROSITE" id="PS50977"/>
    </source>
</evidence>
<dbReference type="InterPro" id="IPR036271">
    <property type="entry name" value="Tet_transcr_reg_TetR-rel_C_sf"/>
</dbReference>
<dbReference type="InterPro" id="IPR001647">
    <property type="entry name" value="HTH_TetR"/>
</dbReference>
<keyword evidence="7" id="KW-1185">Reference proteome</keyword>
<dbReference type="Proteomes" id="UP000318939">
    <property type="component" value="Plasmid pTi6.2"/>
</dbReference>
<dbReference type="Gene3D" id="1.10.357.10">
    <property type="entry name" value="Tetracycline Repressor, domain 2"/>
    <property type="match status" value="1"/>
</dbReference>
<evidence type="ECO:0000256" key="2">
    <source>
        <dbReference type="ARBA" id="ARBA00023125"/>
    </source>
</evidence>
<proteinExistence type="predicted"/>
<dbReference type="Pfam" id="PF16925">
    <property type="entry name" value="TetR_C_13"/>
    <property type="match status" value="1"/>
</dbReference>
<sequence length="194" mass="21625">MPSQAATSDKRQHIIETAYALFKSGGFHATGIDRIIADADVAKMTMYRHFPSKDGLIVEVLRYRTDRFNRQLDDLAEKVVTPCEKIATVFDWYERWFRSPEFHGCLFAHALAEFGNAGHPVFQAVAGHKDGLRQRLQDILEAEMPADRAESAATALFMLLEGATLLAQMGQGDAAMRDVRLAASNILGMPGERR</sequence>
<keyword evidence="2 4" id="KW-0238">DNA-binding</keyword>
<keyword evidence="3" id="KW-0804">Transcription</keyword>
<dbReference type="InterPro" id="IPR011075">
    <property type="entry name" value="TetR_C"/>
</dbReference>
<dbReference type="Pfam" id="PF00440">
    <property type="entry name" value="TetR_N"/>
    <property type="match status" value="1"/>
</dbReference>
<organism evidence="6 7">
    <name type="scientific">Rhizobium rhododendri</name>
    <dbReference type="NCBI Taxonomy" id="2506430"/>
    <lineage>
        <taxon>Bacteria</taxon>
        <taxon>Pseudomonadati</taxon>
        <taxon>Pseudomonadota</taxon>
        <taxon>Alphaproteobacteria</taxon>
        <taxon>Hyphomicrobiales</taxon>
        <taxon>Rhizobiaceae</taxon>
        <taxon>Rhizobium/Agrobacterium group</taxon>
        <taxon>Rhizobium</taxon>
    </lineage>
</organism>
<evidence type="ECO:0000256" key="3">
    <source>
        <dbReference type="ARBA" id="ARBA00023163"/>
    </source>
</evidence>
<geneLocation type="plasmid" evidence="6 7">
    <name>pTi6.2</name>
</geneLocation>
<dbReference type="PRINTS" id="PR00455">
    <property type="entry name" value="HTHTETR"/>
</dbReference>
<dbReference type="SUPFAM" id="SSF48498">
    <property type="entry name" value="Tetracyclin repressor-like, C-terminal domain"/>
    <property type="match status" value="1"/>
</dbReference>
<reference evidence="6" key="2">
    <citation type="journal article" date="2023" name="MicrobiologyOpen">
        <title>Genomics of the tumorigenes clade of the family Rhizobiaceae and description of Rhizobium rhododendri sp. nov.</title>
        <authorList>
            <person name="Kuzmanovic N."/>
            <person name="diCenzo G.C."/>
            <person name="Bunk B."/>
            <person name="Sproeer C."/>
            <person name="Fruehling A."/>
            <person name="Neumann-Schaal M."/>
            <person name="Overmann J."/>
            <person name="Smalla K."/>
        </authorList>
    </citation>
    <scope>NUCLEOTIDE SEQUENCE</scope>
    <source>
        <strain evidence="6">Rho-6.2</strain>
        <plasmid evidence="6">pTi6.2</plasmid>
    </source>
</reference>
<dbReference type="RefSeq" id="WP_279621500.1">
    <property type="nucleotide sequence ID" value="NZ_CP117269.1"/>
</dbReference>
<dbReference type="PROSITE" id="PS50977">
    <property type="entry name" value="HTH_TETR_2"/>
    <property type="match status" value="1"/>
</dbReference>
<keyword evidence="1" id="KW-0805">Transcription regulation</keyword>